<feature type="region of interest" description="Disordered" evidence="2">
    <location>
        <begin position="78"/>
        <end position="121"/>
    </location>
</feature>
<feature type="compositionally biased region" description="Basic and acidic residues" evidence="2">
    <location>
        <begin position="92"/>
        <end position="106"/>
    </location>
</feature>
<proteinExistence type="predicted"/>
<gene>
    <name evidence="3" type="ORF">ENO47_07940</name>
</gene>
<evidence type="ECO:0000256" key="1">
    <source>
        <dbReference type="PROSITE-ProRule" id="PRU00339"/>
    </source>
</evidence>
<dbReference type="AlphaFoldDB" id="A0A7C2VID3"/>
<dbReference type="InterPro" id="IPR011990">
    <property type="entry name" value="TPR-like_helical_dom_sf"/>
</dbReference>
<keyword evidence="1" id="KW-0802">TPR repeat</keyword>
<name>A0A7C2VID3_9AQUI</name>
<evidence type="ECO:0000313" key="3">
    <source>
        <dbReference type="EMBL" id="HEW46576.1"/>
    </source>
</evidence>
<accession>A0A7C2VID3</accession>
<dbReference type="EMBL" id="DSFP01000067">
    <property type="protein sequence ID" value="HEW46576.1"/>
    <property type="molecule type" value="Genomic_DNA"/>
</dbReference>
<dbReference type="PROSITE" id="PS50005">
    <property type="entry name" value="TPR"/>
    <property type="match status" value="1"/>
</dbReference>
<dbReference type="PROSITE" id="PS51257">
    <property type="entry name" value="PROKAR_LIPOPROTEIN"/>
    <property type="match status" value="1"/>
</dbReference>
<dbReference type="Gene3D" id="1.25.40.10">
    <property type="entry name" value="Tetratricopeptide repeat domain"/>
    <property type="match status" value="1"/>
</dbReference>
<dbReference type="InterPro" id="IPR019734">
    <property type="entry name" value="TPR_rpt"/>
</dbReference>
<dbReference type="Pfam" id="PF13424">
    <property type="entry name" value="TPR_12"/>
    <property type="match status" value="1"/>
</dbReference>
<sequence>MRKRVFFTASMFAALISSCGSITKEEFDKRMYSLESKIAQLEDRQRVLEERNLKTESRVDTLSENIANIRLEIERLKMGRVSPPQATPTKLPEPKKEDNPTQKEQPKAQIPQDVKPATQAQEEYQKDYDEAFRLYNLKQLNQARDKFIEFIKKHPKTPLTDNAYLWLGVIYRDLGETNKAEAVWLTLVERCQKKEMVDCNKTPSALLQLARLYEQRGDEKKAKEFYEAILKDYPLSEEASIAKTKLGR</sequence>
<comment type="caution">
    <text evidence="3">The sequence shown here is derived from an EMBL/GenBank/DDBJ whole genome shotgun (WGS) entry which is preliminary data.</text>
</comment>
<feature type="repeat" description="TPR" evidence="1">
    <location>
        <begin position="203"/>
        <end position="236"/>
    </location>
</feature>
<reference evidence="3" key="1">
    <citation type="journal article" date="2020" name="mSystems">
        <title>Genome- and Community-Level Interaction Insights into Carbon Utilization and Element Cycling Functions of Hydrothermarchaeota in Hydrothermal Sediment.</title>
        <authorList>
            <person name="Zhou Z."/>
            <person name="Liu Y."/>
            <person name="Xu W."/>
            <person name="Pan J."/>
            <person name="Luo Z.H."/>
            <person name="Li M."/>
        </authorList>
    </citation>
    <scope>NUCLEOTIDE SEQUENCE [LARGE SCALE GENOMIC DNA]</scope>
    <source>
        <strain evidence="3">SpSt-132</strain>
    </source>
</reference>
<organism evidence="3">
    <name type="scientific">Hydrogenobacter sp</name>
    <dbReference type="NCBI Taxonomy" id="2152829"/>
    <lineage>
        <taxon>Bacteria</taxon>
        <taxon>Pseudomonadati</taxon>
        <taxon>Aquificota</taxon>
        <taxon>Aquificia</taxon>
        <taxon>Aquificales</taxon>
        <taxon>Aquificaceae</taxon>
        <taxon>Hydrogenobacter</taxon>
    </lineage>
</organism>
<dbReference type="SUPFAM" id="SSF48452">
    <property type="entry name" value="TPR-like"/>
    <property type="match status" value="1"/>
</dbReference>
<evidence type="ECO:0000256" key="2">
    <source>
        <dbReference type="SAM" id="MobiDB-lite"/>
    </source>
</evidence>
<protein>
    <submittedName>
        <fullName evidence="3">Tetratricopeptide repeat protein</fullName>
    </submittedName>
</protein>